<sequence length="139" mass="15857">MGDSKQHYDVIPPPSENTDEHRRHLEIPSFQYTLESFTETRSTSKATEGVSLGQFLEHQNSAGSSGLSWNPWDYDVQPAEEFVDQVKMLEMPGSSELITCNSCNAEGVTHCFYCRGYGTDKCTYCRWLYFVVIFFCKSP</sequence>
<dbReference type="EMBL" id="UYWY01000575">
    <property type="protein sequence ID" value="VDM25177.1"/>
    <property type="molecule type" value="Genomic_DNA"/>
</dbReference>
<dbReference type="InterPro" id="IPR052789">
    <property type="entry name" value="SSUH2_homolog"/>
</dbReference>
<dbReference type="PANTHER" id="PTHR48465:SF1">
    <property type="entry name" value="PROTEIN SSUH2 HOMOLOG"/>
    <property type="match status" value="1"/>
</dbReference>
<evidence type="ECO:0000313" key="2">
    <source>
        <dbReference type="EMBL" id="VDM25177.1"/>
    </source>
</evidence>
<evidence type="ECO:0000313" key="3">
    <source>
        <dbReference type="Proteomes" id="UP000050794"/>
    </source>
</evidence>
<dbReference type="AlphaFoldDB" id="A0A183TXH9"/>
<gene>
    <name evidence="2" type="ORF">TCNE_LOCUS949</name>
</gene>
<proteinExistence type="predicted"/>
<accession>A0A183TXH9</accession>
<keyword evidence="3" id="KW-1185">Reference proteome</keyword>
<evidence type="ECO:0000313" key="4">
    <source>
        <dbReference type="WBParaSite" id="TCNE_0000094801-mRNA-1"/>
    </source>
</evidence>
<reference evidence="4" key="1">
    <citation type="submission" date="2016-06" db="UniProtKB">
        <authorList>
            <consortium name="WormBaseParasite"/>
        </authorList>
    </citation>
    <scope>IDENTIFICATION</scope>
</reference>
<dbReference type="Proteomes" id="UP000050794">
    <property type="component" value="Unassembled WGS sequence"/>
</dbReference>
<dbReference type="WBParaSite" id="TCNE_0000094801-mRNA-1">
    <property type="protein sequence ID" value="TCNE_0000094801-mRNA-1"/>
    <property type="gene ID" value="TCNE_0000094801"/>
</dbReference>
<protein>
    <submittedName>
        <fullName evidence="4">Glutaredoxin domain-containing protein</fullName>
    </submittedName>
</protein>
<organism evidence="3 4">
    <name type="scientific">Toxocara canis</name>
    <name type="common">Canine roundworm</name>
    <dbReference type="NCBI Taxonomy" id="6265"/>
    <lineage>
        <taxon>Eukaryota</taxon>
        <taxon>Metazoa</taxon>
        <taxon>Ecdysozoa</taxon>
        <taxon>Nematoda</taxon>
        <taxon>Chromadorea</taxon>
        <taxon>Rhabditida</taxon>
        <taxon>Spirurina</taxon>
        <taxon>Ascaridomorpha</taxon>
        <taxon>Ascaridoidea</taxon>
        <taxon>Toxocaridae</taxon>
        <taxon>Toxocara</taxon>
    </lineage>
</organism>
<name>A0A183TXH9_TOXCA</name>
<reference evidence="2 3" key="2">
    <citation type="submission" date="2018-11" db="EMBL/GenBank/DDBJ databases">
        <authorList>
            <consortium name="Pathogen Informatics"/>
        </authorList>
    </citation>
    <scope>NUCLEOTIDE SEQUENCE [LARGE SCALE GENOMIC DNA]</scope>
</reference>
<feature type="region of interest" description="Disordered" evidence="1">
    <location>
        <begin position="1"/>
        <end position="23"/>
    </location>
</feature>
<dbReference type="PANTHER" id="PTHR48465">
    <property type="entry name" value="PROTEIN SSUH2 HOMOLOG"/>
    <property type="match status" value="1"/>
</dbReference>
<evidence type="ECO:0000256" key="1">
    <source>
        <dbReference type="SAM" id="MobiDB-lite"/>
    </source>
</evidence>